<keyword evidence="8" id="KW-1185">Reference proteome</keyword>
<dbReference type="PROSITE" id="PS51128">
    <property type="entry name" value="ZF_DKSA_2"/>
    <property type="match status" value="1"/>
</dbReference>
<dbReference type="PANTHER" id="PTHR33823">
    <property type="entry name" value="RNA POLYMERASE-BINDING TRANSCRIPTION FACTOR DKSA-RELATED"/>
    <property type="match status" value="1"/>
</dbReference>
<dbReference type="SUPFAM" id="SSF57716">
    <property type="entry name" value="Glucocorticoid receptor-like (DNA-binding domain)"/>
    <property type="match status" value="1"/>
</dbReference>
<dbReference type="Pfam" id="PF21157">
    <property type="entry name" value="DksA_N"/>
    <property type="match status" value="1"/>
</dbReference>
<keyword evidence="1" id="KW-0479">Metal-binding</keyword>
<evidence type="ECO:0000256" key="1">
    <source>
        <dbReference type="ARBA" id="ARBA00022723"/>
    </source>
</evidence>
<keyword evidence="3" id="KW-0862">Zinc</keyword>
<feature type="domain" description="DnaK suppressor protein DksA N-terminal" evidence="6">
    <location>
        <begin position="19"/>
        <end position="88"/>
    </location>
</feature>
<evidence type="ECO:0000256" key="3">
    <source>
        <dbReference type="ARBA" id="ARBA00022833"/>
    </source>
</evidence>
<comment type="caution">
    <text evidence="7">The sequence shown here is derived from an EMBL/GenBank/DDBJ whole genome shotgun (WGS) entry which is preliminary data.</text>
</comment>
<evidence type="ECO:0000259" key="5">
    <source>
        <dbReference type="Pfam" id="PF01258"/>
    </source>
</evidence>
<feature type="domain" description="Zinc finger DksA/TraR C4-type" evidence="5">
    <location>
        <begin position="91"/>
        <end position="122"/>
    </location>
</feature>
<dbReference type="RefSeq" id="WP_069295226.1">
    <property type="nucleotide sequence ID" value="NZ_MCRI01000004.1"/>
</dbReference>
<name>A0A1E3GU50_9GAMM</name>
<evidence type="ECO:0000259" key="6">
    <source>
        <dbReference type="Pfam" id="PF21157"/>
    </source>
</evidence>
<dbReference type="AlphaFoldDB" id="A0A1E3GU50"/>
<dbReference type="Pfam" id="PF01258">
    <property type="entry name" value="zf-dskA_traR"/>
    <property type="match status" value="1"/>
</dbReference>
<dbReference type="Gene3D" id="1.20.120.910">
    <property type="entry name" value="DksA, coiled-coil domain"/>
    <property type="match status" value="1"/>
</dbReference>
<dbReference type="Proteomes" id="UP000094379">
    <property type="component" value="Unassembled WGS sequence"/>
</dbReference>
<dbReference type="EMBL" id="MCRI01000004">
    <property type="protein sequence ID" value="ODN67573.1"/>
    <property type="molecule type" value="Genomic_DNA"/>
</dbReference>
<protein>
    <submittedName>
        <fullName evidence="7">RNA polymerase-binding transcription factor DksA</fullName>
    </submittedName>
</protein>
<organism evidence="7 8">
    <name type="scientific">Methylophaga muralis</name>
    <dbReference type="NCBI Taxonomy" id="291169"/>
    <lineage>
        <taxon>Bacteria</taxon>
        <taxon>Pseudomonadati</taxon>
        <taxon>Pseudomonadota</taxon>
        <taxon>Gammaproteobacteria</taxon>
        <taxon>Thiotrichales</taxon>
        <taxon>Piscirickettsiaceae</taxon>
        <taxon>Methylophaga</taxon>
    </lineage>
</organism>
<keyword evidence="2" id="KW-0863">Zinc-finger</keyword>
<dbReference type="SUPFAM" id="SSF109635">
    <property type="entry name" value="DnaK suppressor protein DksA, alpha-hairpin domain"/>
    <property type="match status" value="1"/>
</dbReference>
<dbReference type="PANTHER" id="PTHR33823:SF2">
    <property type="entry name" value="RNA POLYMERASE-BINDING TRANSCRIPTION FACTOR DKSA"/>
    <property type="match status" value="1"/>
</dbReference>
<dbReference type="PATRIC" id="fig|291169.3.peg.683"/>
<evidence type="ECO:0000256" key="2">
    <source>
        <dbReference type="ARBA" id="ARBA00022771"/>
    </source>
</evidence>
<dbReference type="InterPro" id="IPR037187">
    <property type="entry name" value="DnaK_N"/>
</dbReference>
<dbReference type="STRING" id="291169.A9E74_00681"/>
<gene>
    <name evidence="7" type="primary">dksA_1</name>
    <name evidence="7" type="ORF">A9E74_00681</name>
</gene>
<reference evidence="7 8" key="1">
    <citation type="submission" date="2016-07" db="EMBL/GenBank/DDBJ databases">
        <title>Draft Genome Sequence of Methylophaga muralis Bur 1.</title>
        <authorList>
            <person name="Vasilenko O.V."/>
            <person name="Doronina N.V."/>
            <person name="Shmareva M.N."/>
            <person name="Tarlachkov S.V."/>
            <person name="Mustakhimov I."/>
            <person name="Trotsenko Y.A."/>
        </authorList>
    </citation>
    <scope>NUCLEOTIDE SEQUENCE [LARGE SCALE GENOMIC DNA]</scope>
    <source>
        <strain evidence="7 8">Bur 1</strain>
    </source>
</reference>
<evidence type="ECO:0000313" key="8">
    <source>
        <dbReference type="Proteomes" id="UP000094379"/>
    </source>
</evidence>
<proteinExistence type="predicted"/>
<dbReference type="GO" id="GO:0008270">
    <property type="term" value="F:zinc ion binding"/>
    <property type="evidence" value="ECO:0007669"/>
    <property type="project" value="UniProtKB-KW"/>
</dbReference>
<sequence length="136" mass="15599">MDEEALLAAPEAEYMNAEQLAFFDQRLQQLRTETLDEITAIKNQMLGNSQVSDVLDRAQQEEESQIALRIADRKRQLIPKIDAARQRIRSGEYGYCLQTGEPIGIARLLIRPTAEYCTDVKTINEQKEGVYEHKSR</sequence>
<dbReference type="InterPro" id="IPR000962">
    <property type="entry name" value="Znf_DskA_TraR"/>
</dbReference>
<evidence type="ECO:0000313" key="7">
    <source>
        <dbReference type="EMBL" id="ODN67573.1"/>
    </source>
</evidence>
<feature type="zinc finger region" description="dksA C4-type" evidence="4">
    <location>
        <begin position="96"/>
        <end position="120"/>
    </location>
</feature>
<accession>A0A1E3GU50</accession>
<dbReference type="InterPro" id="IPR048489">
    <property type="entry name" value="DksA_N"/>
</dbReference>
<evidence type="ECO:0000256" key="4">
    <source>
        <dbReference type="PROSITE-ProRule" id="PRU00510"/>
    </source>
</evidence>